<dbReference type="InterPro" id="IPR021307">
    <property type="entry name" value="DUF2884"/>
</dbReference>
<feature type="signal peptide" evidence="2">
    <location>
        <begin position="1"/>
        <end position="20"/>
    </location>
</feature>
<reference evidence="3 4" key="1">
    <citation type="submission" date="2017-06" db="EMBL/GenBank/DDBJ databases">
        <authorList>
            <person name="Kim H.J."/>
            <person name="Triplett B.A."/>
        </authorList>
    </citation>
    <scope>NUCLEOTIDE SEQUENCE [LARGE SCALE GENOMIC DNA]</scope>
    <source>
        <strain evidence="3 4">13146</strain>
    </source>
</reference>
<keyword evidence="2" id="KW-0732">Signal</keyword>
<evidence type="ECO:0000313" key="3">
    <source>
        <dbReference type="EMBL" id="OWQ51117.1"/>
    </source>
</evidence>
<feature type="compositionally biased region" description="Low complexity" evidence="1">
    <location>
        <begin position="30"/>
        <end position="42"/>
    </location>
</feature>
<evidence type="ECO:0000256" key="1">
    <source>
        <dbReference type="SAM" id="MobiDB-lite"/>
    </source>
</evidence>
<comment type="caution">
    <text evidence="3">The sequence shown here is derived from an EMBL/GenBank/DDBJ whole genome shotgun (WGS) entry which is preliminary data.</text>
</comment>
<dbReference type="Proteomes" id="UP000198157">
    <property type="component" value="Unassembled WGS sequence"/>
</dbReference>
<dbReference type="EMBL" id="NIVS01000043">
    <property type="protein sequence ID" value="OWQ51117.1"/>
    <property type="molecule type" value="Genomic_DNA"/>
</dbReference>
<proteinExistence type="predicted"/>
<sequence>MTTRLLLPALLMCLPIAACTAPDSGKGKAPADQSAAAPATSALDSESIGKTVQEATDKARKEIAQGNISISNGKSPKAEISPQGDLLIDGKAVPVDAHQRALLQDYRKQVESLASAGMEIGVAGANLGVKAAGEAIKGMFSGDTQGIEARVNEEARKIEGQAQKLCSLLPGMMARQQALAAALPAFQPYATMGQSDIDDCGK</sequence>
<feature type="chain" id="PRO_5013123108" description="DUF2884 family protein" evidence="2">
    <location>
        <begin position="21"/>
        <end position="202"/>
    </location>
</feature>
<organism evidence="3 4">
    <name type="scientific">Stenotrophomonas maltophilia</name>
    <name type="common">Pseudomonas maltophilia</name>
    <name type="synonym">Xanthomonas maltophilia</name>
    <dbReference type="NCBI Taxonomy" id="40324"/>
    <lineage>
        <taxon>Bacteria</taxon>
        <taxon>Pseudomonadati</taxon>
        <taxon>Pseudomonadota</taxon>
        <taxon>Gammaproteobacteria</taxon>
        <taxon>Lysobacterales</taxon>
        <taxon>Lysobacteraceae</taxon>
        <taxon>Stenotrophomonas</taxon>
        <taxon>Stenotrophomonas maltophilia group</taxon>
    </lineage>
</organism>
<accession>A0A246HKR0</accession>
<protein>
    <recommendedName>
        <fullName evidence="5">DUF2884 family protein</fullName>
    </recommendedName>
</protein>
<evidence type="ECO:0008006" key="5">
    <source>
        <dbReference type="Google" id="ProtNLM"/>
    </source>
</evidence>
<gene>
    <name evidence="3" type="ORF">CEE60_15455</name>
</gene>
<dbReference type="Pfam" id="PF11101">
    <property type="entry name" value="DUF2884"/>
    <property type="match status" value="1"/>
</dbReference>
<evidence type="ECO:0000256" key="2">
    <source>
        <dbReference type="SAM" id="SignalP"/>
    </source>
</evidence>
<name>A0A246HKR0_STEMA</name>
<evidence type="ECO:0000313" key="4">
    <source>
        <dbReference type="Proteomes" id="UP000198157"/>
    </source>
</evidence>
<feature type="region of interest" description="Disordered" evidence="1">
    <location>
        <begin position="23"/>
        <end position="48"/>
    </location>
</feature>
<dbReference type="OrthoDB" id="6057407at2"/>
<dbReference type="AlphaFoldDB" id="A0A246HKR0"/>